<organism evidence="2 3">
    <name type="scientific">Candidatus Criblamydia sequanensis CRIB-18</name>
    <dbReference type="NCBI Taxonomy" id="1437425"/>
    <lineage>
        <taxon>Bacteria</taxon>
        <taxon>Pseudomonadati</taxon>
        <taxon>Chlamydiota</taxon>
        <taxon>Chlamydiia</taxon>
        <taxon>Parachlamydiales</taxon>
        <taxon>Candidatus Criblamydiaceae</taxon>
        <taxon>Candidatus Criblamydia</taxon>
    </lineage>
</organism>
<dbReference type="Proteomes" id="UP000031552">
    <property type="component" value="Unassembled WGS sequence"/>
</dbReference>
<dbReference type="eggNOG" id="ENOG502ZI7Z">
    <property type="taxonomic scope" value="Bacteria"/>
</dbReference>
<evidence type="ECO:0000313" key="3">
    <source>
        <dbReference type="Proteomes" id="UP000031552"/>
    </source>
</evidence>
<keyword evidence="1" id="KW-0812">Transmembrane</keyword>
<comment type="caution">
    <text evidence="2">The sequence shown here is derived from an EMBL/GenBank/DDBJ whole genome shotgun (WGS) entry which is preliminary data.</text>
</comment>
<dbReference type="AlphaFoldDB" id="A0A090D2D3"/>
<reference evidence="2" key="1">
    <citation type="submission" date="2013-12" db="EMBL/GenBank/DDBJ databases">
        <authorList>
            <person name="Linke B."/>
        </authorList>
    </citation>
    <scope>NUCLEOTIDE SEQUENCE [LARGE SCALE GENOMIC DNA]</scope>
    <source>
        <strain evidence="2">CRIB-18</strain>
    </source>
</reference>
<keyword evidence="1" id="KW-0472">Membrane</keyword>
<feature type="transmembrane region" description="Helical" evidence="1">
    <location>
        <begin position="30"/>
        <end position="47"/>
    </location>
</feature>
<keyword evidence="1" id="KW-1133">Transmembrane helix</keyword>
<keyword evidence="3" id="KW-1185">Reference proteome</keyword>
<gene>
    <name evidence="2" type="ORF">CSEC_1749</name>
</gene>
<sequence length="193" mass="22785">MSPIQNEVISVSALLIFRILMPQKNKLRDCLFFIFAFICAHFLATSLEASQVDLKSMSTKDFISYLERKEDSVLFKNPEMEWSQEQIDFLIRKIEFHDENAKRTFNDAKDRCWWLPQVDYRIKAQNCFAAIFVTIAPGTPQSKLISGLLTLLCSYGINCLDEWEYIENKLMWCEYHYAQKEYYESLLIEECEP</sequence>
<name>A0A090D2D3_9BACT</name>
<accession>A0A090D2D3</accession>
<dbReference type="EMBL" id="CCEJ010000008">
    <property type="protein sequence ID" value="CDR34560.1"/>
    <property type="molecule type" value="Genomic_DNA"/>
</dbReference>
<protein>
    <submittedName>
        <fullName evidence="2">Membrane protein</fullName>
    </submittedName>
</protein>
<evidence type="ECO:0000256" key="1">
    <source>
        <dbReference type="SAM" id="Phobius"/>
    </source>
</evidence>
<proteinExistence type="predicted"/>
<reference evidence="2" key="2">
    <citation type="submission" date="2014-09" db="EMBL/GenBank/DDBJ databases">
        <title>Criblamydia sequanensis harbors a mega-plasmid encoding arsenite resistance.</title>
        <authorList>
            <person name="Bertelli C."/>
            <person name="Goesmann A."/>
            <person name="Greub G."/>
        </authorList>
    </citation>
    <scope>NUCLEOTIDE SEQUENCE [LARGE SCALE GENOMIC DNA]</scope>
    <source>
        <strain evidence="2">CRIB-18</strain>
    </source>
</reference>
<dbReference type="RefSeq" id="WP_237559231.1">
    <property type="nucleotide sequence ID" value="NZ_CCEJ010000008.1"/>
</dbReference>
<evidence type="ECO:0000313" key="2">
    <source>
        <dbReference type="EMBL" id="CDR34560.1"/>
    </source>
</evidence>